<dbReference type="FunFam" id="3.40.50.300:FF:000001">
    <property type="entry name" value="ATP-dependent zinc metalloprotease FtsH"/>
    <property type="match status" value="1"/>
</dbReference>
<gene>
    <name evidence="19" type="ORF">H696_00459</name>
</gene>
<evidence type="ECO:0000256" key="6">
    <source>
        <dbReference type="ARBA" id="ARBA00022692"/>
    </source>
</evidence>
<dbReference type="GO" id="GO:0005745">
    <property type="term" value="C:m-AAA complex"/>
    <property type="evidence" value="ECO:0007669"/>
    <property type="project" value="TreeGrafter"/>
</dbReference>
<evidence type="ECO:0000313" key="19">
    <source>
        <dbReference type="EMBL" id="KCV72888.1"/>
    </source>
</evidence>
<dbReference type="Gene3D" id="1.10.8.60">
    <property type="match status" value="1"/>
</dbReference>
<keyword evidence="7" id="KW-0479">Metal-binding</keyword>
<comment type="subcellular location">
    <subcellularLocation>
        <location evidence="2">Mitochondrion membrane</location>
        <topology evidence="2">Multi-pass membrane protein</topology>
    </subcellularLocation>
</comment>
<evidence type="ECO:0000256" key="7">
    <source>
        <dbReference type="ARBA" id="ARBA00022723"/>
    </source>
</evidence>
<evidence type="ECO:0000256" key="4">
    <source>
        <dbReference type="ARBA" id="ARBA00010550"/>
    </source>
</evidence>
<evidence type="ECO:0000256" key="10">
    <source>
        <dbReference type="ARBA" id="ARBA00022833"/>
    </source>
</evidence>
<dbReference type="PROSITE" id="PS00674">
    <property type="entry name" value="AAA"/>
    <property type="match status" value="1"/>
</dbReference>
<dbReference type="InterPro" id="IPR003593">
    <property type="entry name" value="AAA+_ATPase"/>
</dbReference>
<dbReference type="SUPFAM" id="SSF140990">
    <property type="entry name" value="FtsH protease domain-like"/>
    <property type="match status" value="1"/>
</dbReference>
<evidence type="ECO:0000313" key="20">
    <source>
        <dbReference type="Proteomes" id="UP000030693"/>
    </source>
</evidence>
<evidence type="ECO:0000256" key="3">
    <source>
        <dbReference type="ARBA" id="ARBA00010044"/>
    </source>
</evidence>
<dbReference type="Gene3D" id="1.20.58.760">
    <property type="entry name" value="Peptidase M41"/>
    <property type="match status" value="1"/>
</dbReference>
<dbReference type="InterPro" id="IPR050928">
    <property type="entry name" value="ATP-dep_Zn_Metalloprotease"/>
</dbReference>
<feature type="domain" description="AAA+ ATPase" evidence="18">
    <location>
        <begin position="396"/>
        <end position="536"/>
    </location>
</feature>
<comment type="similarity">
    <text evidence="4">In the N-terminal section; belongs to the AAA ATPase family.</text>
</comment>
<dbReference type="GO" id="GO:0004222">
    <property type="term" value="F:metalloendopeptidase activity"/>
    <property type="evidence" value="ECO:0007669"/>
    <property type="project" value="InterPro"/>
</dbReference>
<dbReference type="RefSeq" id="XP_009492589.1">
    <property type="nucleotide sequence ID" value="XM_009494314.1"/>
</dbReference>
<keyword evidence="12" id="KW-1133">Transmembrane helix</keyword>
<feature type="compositionally biased region" description="Pro residues" evidence="17">
    <location>
        <begin position="82"/>
        <end position="92"/>
    </location>
</feature>
<dbReference type="GO" id="GO:0004176">
    <property type="term" value="F:ATP-dependent peptidase activity"/>
    <property type="evidence" value="ECO:0007669"/>
    <property type="project" value="InterPro"/>
</dbReference>
<keyword evidence="9" id="KW-0378">Hydrolase</keyword>
<evidence type="ECO:0000256" key="15">
    <source>
        <dbReference type="ARBA" id="ARBA00023136"/>
    </source>
</evidence>
<dbReference type="PANTHER" id="PTHR43655">
    <property type="entry name" value="ATP-DEPENDENT PROTEASE"/>
    <property type="match status" value="1"/>
</dbReference>
<dbReference type="InterPro" id="IPR027417">
    <property type="entry name" value="P-loop_NTPase"/>
</dbReference>
<keyword evidence="6" id="KW-0812">Transmembrane</keyword>
<feature type="coiled-coil region" evidence="16">
    <location>
        <begin position="764"/>
        <end position="791"/>
    </location>
</feature>
<feature type="compositionally biased region" description="Low complexity" evidence="17">
    <location>
        <begin position="102"/>
        <end position="121"/>
    </location>
</feature>
<sequence length="854" mass="92905">MLQSRVFSGRTLALSSLRGVLQRPAGLGRAPAACLSRSLSLLASRSNDETTRARPAPLPRLAGLTGLSPASHPAYRFYSSTPTPPTPPPSDPTPKDNEKDTPAAAPADASPDPSKPAATPPEASKEDAPVGKGRVRPGRVSEENIQSELNRFMEKSRTDFEKMAQDPVDQPFWKYLAGALVAYLLYRYVSKQSRYLKSDWAHIKEEYLRKGLVESMDVDVNGQVVVYLKPEAFSELPPAEVAEPAAEGTEGDTTTAISAPPPVIKRDLPYYPTFFTPDVATLEKLLVEEQDALGVPVDQRVKILYNHKSQSTAGLVSLLPYALLIGFFIYLSRSMPAGGGSRFGMSKNLSKVYNVTTKTKTRFSDVAGCDEAKTEIMEIVQFLKHPHQYAKLGAKIPRGAILSGPPGTGKTLLARATAGEAGVPFLSISGSEFNEMFVGLGSARVRDLFEQARKLAPSIIFIDEIDAIGKSRSKGGYGGGNSERENTLNQLLVEMDGFNTDTHVIVLAGTNIPEALDDALKRPGRFDRQITIDHPDLVGRRDVFRVHLKPLKLENPEPEAVEELAKLLATLTPSFSGADVANVCNEAALIAARHQATSVSRAHFEQAIERVIGGLERRTRILSPEERRTVAYHEAGHAVVGWFLEHADPLLKVSIVPRGSAALGYAQYLPQERAIMTTAQFRDRVCVLLAGRAAEEVFFGRITTGALDDLQRVTKIVVNQVASLGMSDVVGHLSLSTQDGSPGAKPYSEKTAASIDEEVRRLVKESYEDTLALLREQKDNVERVAERLLEREVLGKEDMVELLGKRPFPEVVGFDDFIKSGSLPLDPLTPVGSTPPAETEIPAPAVEKTDKPAE</sequence>
<proteinExistence type="inferred from homology"/>
<feature type="compositionally biased region" description="Low complexity" evidence="17">
    <location>
        <begin position="834"/>
        <end position="845"/>
    </location>
</feature>
<dbReference type="PANTHER" id="PTHR43655:SF2">
    <property type="entry name" value="AFG3 LIKE MATRIX AAA PEPTIDASE SUBUNIT 2, ISOFORM A"/>
    <property type="match status" value="1"/>
</dbReference>
<dbReference type="EMBL" id="KB932201">
    <property type="protein sequence ID" value="KCV72888.1"/>
    <property type="molecule type" value="Genomic_DNA"/>
</dbReference>
<keyword evidence="5" id="KW-0645">Protease</keyword>
<evidence type="ECO:0000256" key="11">
    <source>
        <dbReference type="ARBA" id="ARBA00022840"/>
    </source>
</evidence>
<feature type="region of interest" description="Disordered" evidence="17">
    <location>
        <begin position="822"/>
        <end position="854"/>
    </location>
</feature>
<dbReference type="InterPro" id="IPR003959">
    <property type="entry name" value="ATPase_AAA_core"/>
</dbReference>
<dbReference type="GO" id="GO:0005524">
    <property type="term" value="F:ATP binding"/>
    <property type="evidence" value="ECO:0007669"/>
    <property type="project" value="UniProtKB-KW"/>
</dbReference>
<name>A0A058ZG35_FONAL</name>
<keyword evidence="16" id="KW-0175">Coiled coil</keyword>
<dbReference type="STRING" id="691883.A0A058ZG35"/>
<accession>A0A058ZG35</accession>
<dbReference type="SMART" id="SM00382">
    <property type="entry name" value="AAA"/>
    <property type="match status" value="1"/>
</dbReference>
<dbReference type="GO" id="GO:0034982">
    <property type="term" value="P:mitochondrial protein processing"/>
    <property type="evidence" value="ECO:0007669"/>
    <property type="project" value="TreeGrafter"/>
</dbReference>
<dbReference type="InterPro" id="IPR041569">
    <property type="entry name" value="AAA_lid_3"/>
</dbReference>
<evidence type="ECO:0000256" key="12">
    <source>
        <dbReference type="ARBA" id="ARBA00022989"/>
    </source>
</evidence>
<dbReference type="InterPro" id="IPR037219">
    <property type="entry name" value="Peptidase_M41-like"/>
</dbReference>
<keyword evidence="13" id="KW-0482">Metalloprotease</keyword>
<dbReference type="FunFam" id="1.20.58.760:FF:000003">
    <property type="entry name" value="AFG3-like AAA ATPase 2"/>
    <property type="match status" value="1"/>
</dbReference>
<feature type="region of interest" description="Disordered" evidence="17">
    <location>
        <begin position="45"/>
        <end position="144"/>
    </location>
</feature>
<dbReference type="Pfam" id="PF17862">
    <property type="entry name" value="AAA_lid_3"/>
    <property type="match status" value="1"/>
</dbReference>
<protein>
    <submittedName>
        <fullName evidence="19">AFG3 family protein</fullName>
    </submittedName>
</protein>
<evidence type="ECO:0000256" key="14">
    <source>
        <dbReference type="ARBA" id="ARBA00023128"/>
    </source>
</evidence>
<dbReference type="InterPro" id="IPR003960">
    <property type="entry name" value="ATPase_AAA_CS"/>
</dbReference>
<organism evidence="19">
    <name type="scientific">Fonticula alba</name>
    <name type="common">Slime mold</name>
    <dbReference type="NCBI Taxonomy" id="691883"/>
    <lineage>
        <taxon>Eukaryota</taxon>
        <taxon>Rotosphaerida</taxon>
        <taxon>Fonticulaceae</taxon>
        <taxon>Fonticula</taxon>
    </lineage>
</organism>
<dbReference type="GO" id="GO:0046872">
    <property type="term" value="F:metal ion binding"/>
    <property type="evidence" value="ECO:0007669"/>
    <property type="project" value="UniProtKB-KW"/>
</dbReference>
<keyword evidence="15" id="KW-0472">Membrane</keyword>
<dbReference type="Gene3D" id="3.40.50.300">
    <property type="entry name" value="P-loop containing nucleotide triphosphate hydrolases"/>
    <property type="match status" value="1"/>
</dbReference>
<keyword evidence="20" id="KW-1185">Reference proteome</keyword>
<evidence type="ECO:0000256" key="9">
    <source>
        <dbReference type="ARBA" id="ARBA00022801"/>
    </source>
</evidence>
<dbReference type="GO" id="GO:0016887">
    <property type="term" value="F:ATP hydrolysis activity"/>
    <property type="evidence" value="ECO:0007669"/>
    <property type="project" value="InterPro"/>
</dbReference>
<dbReference type="FunFam" id="1.10.8.60:FF:000019">
    <property type="entry name" value="AFG3-like AAA ATPase 2"/>
    <property type="match status" value="1"/>
</dbReference>
<dbReference type="Gene3D" id="3.40.1690.20">
    <property type="match status" value="1"/>
</dbReference>
<evidence type="ECO:0000256" key="17">
    <source>
        <dbReference type="SAM" id="MobiDB-lite"/>
    </source>
</evidence>
<evidence type="ECO:0000256" key="13">
    <source>
        <dbReference type="ARBA" id="ARBA00023049"/>
    </source>
</evidence>
<dbReference type="InterPro" id="IPR000642">
    <property type="entry name" value="Peptidase_M41"/>
</dbReference>
<dbReference type="SUPFAM" id="SSF52540">
    <property type="entry name" value="P-loop containing nucleoside triphosphate hydrolases"/>
    <property type="match status" value="1"/>
</dbReference>
<reference evidence="19" key="1">
    <citation type="submission" date="2013-04" db="EMBL/GenBank/DDBJ databases">
        <title>The Genome Sequence of Fonticula alba ATCC 38817.</title>
        <authorList>
            <consortium name="The Broad Institute Genomics Platform"/>
            <person name="Russ C."/>
            <person name="Cuomo C."/>
            <person name="Burger G."/>
            <person name="Gray M.W."/>
            <person name="Holland P.W.H."/>
            <person name="King N."/>
            <person name="Lang F.B.F."/>
            <person name="Roger A.J."/>
            <person name="Ruiz-Trillo I."/>
            <person name="Brown M."/>
            <person name="Walker B."/>
            <person name="Young S."/>
            <person name="Zeng Q."/>
            <person name="Gargeya S."/>
            <person name="Fitzgerald M."/>
            <person name="Haas B."/>
            <person name="Abouelleil A."/>
            <person name="Allen A.W."/>
            <person name="Alvarado L."/>
            <person name="Arachchi H.M."/>
            <person name="Berlin A.M."/>
            <person name="Chapman S.B."/>
            <person name="Gainer-Dewar J."/>
            <person name="Goldberg J."/>
            <person name="Griggs A."/>
            <person name="Gujja S."/>
            <person name="Hansen M."/>
            <person name="Howarth C."/>
            <person name="Imamovic A."/>
            <person name="Ireland A."/>
            <person name="Larimer J."/>
            <person name="McCowan C."/>
            <person name="Murphy C."/>
            <person name="Pearson M."/>
            <person name="Poon T.W."/>
            <person name="Priest M."/>
            <person name="Roberts A."/>
            <person name="Saif S."/>
            <person name="Shea T."/>
            <person name="Sisk P."/>
            <person name="Sykes S."/>
            <person name="Wortman J."/>
            <person name="Nusbaum C."/>
            <person name="Birren B."/>
        </authorList>
    </citation>
    <scope>NUCLEOTIDE SEQUENCE [LARGE SCALE GENOMIC DNA]</scope>
    <source>
        <strain evidence="19">ATCC 38817</strain>
    </source>
</reference>
<evidence type="ECO:0000256" key="5">
    <source>
        <dbReference type="ARBA" id="ARBA00022670"/>
    </source>
</evidence>
<evidence type="ECO:0000256" key="8">
    <source>
        <dbReference type="ARBA" id="ARBA00022741"/>
    </source>
</evidence>
<dbReference type="GeneID" id="20525184"/>
<keyword evidence="14" id="KW-0496">Mitochondrion</keyword>
<comment type="similarity">
    <text evidence="3">In the C-terminal section; belongs to the peptidase M41 family.</text>
</comment>
<dbReference type="CDD" id="cd19501">
    <property type="entry name" value="RecA-like_FtsH"/>
    <property type="match status" value="1"/>
</dbReference>
<keyword evidence="11" id="KW-0067">ATP-binding</keyword>
<dbReference type="OrthoDB" id="1413014at2759"/>
<dbReference type="Pfam" id="PF00004">
    <property type="entry name" value="AAA"/>
    <property type="match status" value="1"/>
</dbReference>
<comment type="cofactor">
    <cofactor evidence="1">
        <name>Zn(2+)</name>
        <dbReference type="ChEBI" id="CHEBI:29105"/>
    </cofactor>
</comment>
<evidence type="ECO:0000259" key="18">
    <source>
        <dbReference type="SMART" id="SM00382"/>
    </source>
</evidence>
<evidence type="ECO:0000256" key="16">
    <source>
        <dbReference type="SAM" id="Coils"/>
    </source>
</evidence>
<dbReference type="Pfam" id="PF01434">
    <property type="entry name" value="Peptidase_M41"/>
    <property type="match status" value="1"/>
</dbReference>
<evidence type="ECO:0000256" key="2">
    <source>
        <dbReference type="ARBA" id="ARBA00004225"/>
    </source>
</evidence>
<dbReference type="NCBIfam" id="TIGR01241">
    <property type="entry name" value="FtsH_fam"/>
    <property type="match status" value="1"/>
</dbReference>
<keyword evidence="8" id="KW-0547">Nucleotide-binding</keyword>
<evidence type="ECO:0000256" key="1">
    <source>
        <dbReference type="ARBA" id="ARBA00001947"/>
    </source>
</evidence>
<dbReference type="HAMAP" id="MF_01458">
    <property type="entry name" value="FtsH"/>
    <property type="match status" value="1"/>
</dbReference>
<dbReference type="InterPro" id="IPR005936">
    <property type="entry name" value="FtsH"/>
</dbReference>
<dbReference type="Proteomes" id="UP000030693">
    <property type="component" value="Unassembled WGS sequence"/>
</dbReference>
<dbReference type="AlphaFoldDB" id="A0A058ZG35"/>
<dbReference type="MEROPS" id="M41.007"/>
<keyword evidence="10" id="KW-0862">Zinc</keyword>
<dbReference type="eggNOG" id="KOG0731">
    <property type="taxonomic scope" value="Eukaryota"/>
</dbReference>